<dbReference type="OrthoDB" id="7512at2"/>
<reference evidence="2" key="1">
    <citation type="submission" date="2017-04" db="EMBL/GenBank/DDBJ databases">
        <authorList>
            <person name="Varghese N."/>
            <person name="Submissions S."/>
        </authorList>
    </citation>
    <scope>NUCLEOTIDE SEQUENCE [LARGE SCALE GENOMIC DNA]</scope>
    <source>
        <strain evidence="2">USBA 82</strain>
    </source>
</reference>
<accession>A0A1X7KJE1</accession>
<gene>
    <name evidence="1" type="ORF">SAMN06275492_12830</name>
</gene>
<organism evidence="1 2">
    <name type="scientific">Dethiosulfovibrio salsuginis</name>
    <dbReference type="NCBI Taxonomy" id="561720"/>
    <lineage>
        <taxon>Bacteria</taxon>
        <taxon>Thermotogati</taxon>
        <taxon>Synergistota</taxon>
        <taxon>Synergistia</taxon>
        <taxon>Synergistales</taxon>
        <taxon>Dethiosulfovibrionaceae</taxon>
        <taxon>Dethiosulfovibrio</taxon>
    </lineage>
</organism>
<proteinExistence type="predicted"/>
<dbReference type="RefSeq" id="WP_085545189.1">
    <property type="nucleotide sequence ID" value="NZ_FXBB01000028.1"/>
</dbReference>
<dbReference type="EMBL" id="FXBB01000028">
    <property type="protein sequence ID" value="SMG40808.1"/>
    <property type="molecule type" value="Genomic_DNA"/>
</dbReference>
<name>A0A1X7KJE1_9BACT</name>
<sequence length="80" mass="9125">MKPVNKAYRRYSNTMAIHVQGRVVALADCDTAKAVLAVAKGMSEEATVYDLFNKTKEMGLHSDELWEWGLPERKEARPWD</sequence>
<keyword evidence="2" id="KW-1185">Reference proteome</keyword>
<dbReference type="Proteomes" id="UP000193355">
    <property type="component" value="Unassembled WGS sequence"/>
</dbReference>
<evidence type="ECO:0000313" key="2">
    <source>
        <dbReference type="Proteomes" id="UP000193355"/>
    </source>
</evidence>
<protein>
    <submittedName>
        <fullName evidence="1">Uncharacterized protein</fullName>
    </submittedName>
</protein>
<evidence type="ECO:0000313" key="1">
    <source>
        <dbReference type="EMBL" id="SMG40808.1"/>
    </source>
</evidence>
<dbReference type="AlphaFoldDB" id="A0A1X7KJE1"/>
<dbReference type="STRING" id="561720.SAMN06275492_12830"/>